<organism evidence="1 2">
    <name type="scientific">Boletus edulis BED1</name>
    <dbReference type="NCBI Taxonomy" id="1328754"/>
    <lineage>
        <taxon>Eukaryota</taxon>
        <taxon>Fungi</taxon>
        <taxon>Dikarya</taxon>
        <taxon>Basidiomycota</taxon>
        <taxon>Agaricomycotina</taxon>
        <taxon>Agaricomycetes</taxon>
        <taxon>Agaricomycetidae</taxon>
        <taxon>Boletales</taxon>
        <taxon>Boletineae</taxon>
        <taxon>Boletaceae</taxon>
        <taxon>Boletoideae</taxon>
        <taxon>Boletus</taxon>
    </lineage>
</organism>
<keyword evidence="2" id="KW-1185">Reference proteome</keyword>
<dbReference type="AlphaFoldDB" id="A0AAD4BJK4"/>
<reference evidence="1" key="2">
    <citation type="journal article" date="2020" name="Nat. Commun.">
        <title>Large-scale genome sequencing of mycorrhizal fungi provides insights into the early evolution of symbiotic traits.</title>
        <authorList>
            <person name="Miyauchi S."/>
            <person name="Kiss E."/>
            <person name="Kuo A."/>
            <person name="Drula E."/>
            <person name="Kohler A."/>
            <person name="Sanchez-Garcia M."/>
            <person name="Morin E."/>
            <person name="Andreopoulos B."/>
            <person name="Barry K.W."/>
            <person name="Bonito G."/>
            <person name="Buee M."/>
            <person name="Carver A."/>
            <person name="Chen C."/>
            <person name="Cichocki N."/>
            <person name="Clum A."/>
            <person name="Culley D."/>
            <person name="Crous P.W."/>
            <person name="Fauchery L."/>
            <person name="Girlanda M."/>
            <person name="Hayes R.D."/>
            <person name="Keri Z."/>
            <person name="LaButti K."/>
            <person name="Lipzen A."/>
            <person name="Lombard V."/>
            <person name="Magnuson J."/>
            <person name="Maillard F."/>
            <person name="Murat C."/>
            <person name="Nolan M."/>
            <person name="Ohm R.A."/>
            <person name="Pangilinan J."/>
            <person name="Pereira M.F."/>
            <person name="Perotto S."/>
            <person name="Peter M."/>
            <person name="Pfister S."/>
            <person name="Riley R."/>
            <person name="Sitrit Y."/>
            <person name="Stielow J.B."/>
            <person name="Szollosi G."/>
            <person name="Zifcakova L."/>
            <person name="Stursova M."/>
            <person name="Spatafora J.W."/>
            <person name="Tedersoo L."/>
            <person name="Vaario L.M."/>
            <person name="Yamada A."/>
            <person name="Yan M."/>
            <person name="Wang P."/>
            <person name="Xu J."/>
            <person name="Bruns T."/>
            <person name="Baldrian P."/>
            <person name="Vilgalys R."/>
            <person name="Dunand C."/>
            <person name="Henrissat B."/>
            <person name="Grigoriev I.V."/>
            <person name="Hibbett D."/>
            <person name="Nagy L.G."/>
            <person name="Martin F.M."/>
        </authorList>
    </citation>
    <scope>NUCLEOTIDE SEQUENCE</scope>
    <source>
        <strain evidence="1">BED1</strain>
    </source>
</reference>
<comment type="caution">
    <text evidence="1">The sequence shown here is derived from an EMBL/GenBank/DDBJ whole genome shotgun (WGS) entry which is preliminary data.</text>
</comment>
<gene>
    <name evidence="1" type="ORF">L210DRAFT_2768453</name>
</gene>
<accession>A0AAD4BJK4</accession>
<evidence type="ECO:0000313" key="1">
    <source>
        <dbReference type="EMBL" id="KAF8432773.1"/>
    </source>
</evidence>
<reference evidence="1" key="1">
    <citation type="submission" date="2019-10" db="EMBL/GenBank/DDBJ databases">
        <authorList>
            <consortium name="DOE Joint Genome Institute"/>
            <person name="Kuo A."/>
            <person name="Miyauchi S."/>
            <person name="Kiss E."/>
            <person name="Drula E."/>
            <person name="Kohler A."/>
            <person name="Sanchez-Garcia M."/>
            <person name="Andreopoulos B."/>
            <person name="Barry K.W."/>
            <person name="Bonito G."/>
            <person name="Buee M."/>
            <person name="Carver A."/>
            <person name="Chen C."/>
            <person name="Cichocki N."/>
            <person name="Clum A."/>
            <person name="Culley D."/>
            <person name="Crous P.W."/>
            <person name="Fauchery L."/>
            <person name="Girlanda M."/>
            <person name="Hayes R."/>
            <person name="Keri Z."/>
            <person name="LaButti K."/>
            <person name="Lipzen A."/>
            <person name="Lombard V."/>
            <person name="Magnuson J."/>
            <person name="Maillard F."/>
            <person name="Morin E."/>
            <person name="Murat C."/>
            <person name="Nolan M."/>
            <person name="Ohm R."/>
            <person name="Pangilinan J."/>
            <person name="Pereira M."/>
            <person name="Perotto S."/>
            <person name="Peter M."/>
            <person name="Riley R."/>
            <person name="Sitrit Y."/>
            <person name="Stielow B."/>
            <person name="Szollosi G."/>
            <person name="Zifcakova L."/>
            <person name="Stursova M."/>
            <person name="Spatafora J.W."/>
            <person name="Tedersoo L."/>
            <person name="Vaario L.-M."/>
            <person name="Yamada A."/>
            <person name="Yan M."/>
            <person name="Wang P."/>
            <person name="Xu J."/>
            <person name="Bruns T."/>
            <person name="Baldrian P."/>
            <person name="Vilgalys R."/>
            <person name="Henrissat B."/>
            <person name="Grigoriev I.V."/>
            <person name="Hibbett D."/>
            <person name="Nagy L.G."/>
            <person name="Martin F.M."/>
        </authorList>
    </citation>
    <scope>NUCLEOTIDE SEQUENCE</scope>
    <source>
        <strain evidence="1">BED1</strain>
    </source>
</reference>
<proteinExistence type="predicted"/>
<dbReference type="EMBL" id="WHUW01000038">
    <property type="protein sequence ID" value="KAF8432773.1"/>
    <property type="molecule type" value="Genomic_DNA"/>
</dbReference>
<protein>
    <submittedName>
        <fullName evidence="1">Uncharacterized protein</fullName>
    </submittedName>
</protein>
<name>A0AAD4BJK4_BOLED</name>
<sequence length="122" mass="14359">MPKWYVLGRALVSCLLSNARVDDTIHQPRHAKYGTEYDGVGLESRKGPRERICTCVHWHSRRPTTMWTRSACRSEYSRARRARWCMLRNVGVDVHGVVDIAVVLSLRYPTLSHLRFCFFFFW</sequence>
<evidence type="ECO:0000313" key="2">
    <source>
        <dbReference type="Proteomes" id="UP001194468"/>
    </source>
</evidence>
<dbReference type="Proteomes" id="UP001194468">
    <property type="component" value="Unassembled WGS sequence"/>
</dbReference>